<keyword evidence="4 10" id="KW-0862">Zinc</keyword>
<dbReference type="GO" id="GO:0006357">
    <property type="term" value="P:regulation of transcription by RNA polymerase II"/>
    <property type="evidence" value="ECO:0000318"/>
    <property type="project" value="GO_Central"/>
</dbReference>
<keyword evidence="3 10" id="KW-0863">Zinc-finger</keyword>
<evidence type="ECO:0000256" key="7">
    <source>
        <dbReference type="ARBA" id="ARBA00023159"/>
    </source>
</evidence>
<dbReference type="GO" id="GO:0071819">
    <property type="term" value="C:DUBm complex"/>
    <property type="evidence" value="ECO:0000318"/>
    <property type="project" value="GO_Central"/>
</dbReference>
<dbReference type="PANTHER" id="PTHR46367:SF1">
    <property type="entry name" value="ATAXIN-7-LIKE PROTEIN 3"/>
    <property type="match status" value="1"/>
</dbReference>
<keyword evidence="9 10" id="KW-0539">Nucleus</keyword>
<evidence type="ECO:0000256" key="1">
    <source>
        <dbReference type="ARBA" id="ARBA00004123"/>
    </source>
</evidence>
<comment type="function">
    <text evidence="10">Component of the transcription regulatory histone acetylation (HAT) complex SAGA, a multiprotein complex that activates transcription by remodeling chromatin and mediating histone acetylation and deubiquitination. Within the SAGA complex, participates in a subcomplex that specifically deubiquitinates histone H2B. The SAGA complex is recruited to specific gene promoters by activators, where it is required for transcription.</text>
</comment>
<dbReference type="CTD" id="56970"/>
<feature type="compositionally biased region" description="Low complexity" evidence="11">
    <location>
        <begin position="352"/>
        <end position="368"/>
    </location>
</feature>
<dbReference type="Pfam" id="PF08209">
    <property type="entry name" value="Sgf11"/>
    <property type="match status" value="1"/>
</dbReference>
<dbReference type="Gene3D" id="6.10.140.1270">
    <property type="match status" value="1"/>
</dbReference>
<evidence type="ECO:0000256" key="10">
    <source>
        <dbReference type="HAMAP-Rule" id="MF_03047"/>
    </source>
</evidence>
<comment type="subunit">
    <text evidence="10">Component of some SAGA transcription coactivator-HAT complexes. Within the SAGA complex, participates to a subcomplex of SAGA called the DUB module (deubiquitination module).</text>
</comment>
<evidence type="ECO:0000313" key="14">
    <source>
        <dbReference type="Proteomes" id="UP000007110"/>
    </source>
</evidence>
<dbReference type="HAMAP" id="MF_03047">
    <property type="entry name" value="Sgf11"/>
    <property type="match status" value="1"/>
</dbReference>
<feature type="compositionally biased region" description="Polar residues" evidence="11">
    <location>
        <begin position="309"/>
        <end position="329"/>
    </location>
</feature>
<dbReference type="InterPro" id="IPR013243">
    <property type="entry name" value="SCA7_dom"/>
</dbReference>
<evidence type="ECO:0000256" key="8">
    <source>
        <dbReference type="ARBA" id="ARBA00023163"/>
    </source>
</evidence>
<keyword evidence="7 10" id="KW-0010">Activator</keyword>
<comment type="similarity">
    <text evidence="10">Belongs to the SGF11 family.</text>
</comment>
<keyword evidence="8 10" id="KW-0804">Transcription</keyword>
<dbReference type="OrthoDB" id="21557at2759"/>
<feature type="region of interest" description="Disordered" evidence="11">
    <location>
        <begin position="309"/>
        <end position="375"/>
    </location>
</feature>
<dbReference type="GO" id="GO:0045893">
    <property type="term" value="P:positive regulation of DNA-templated transcription"/>
    <property type="evidence" value="ECO:0000318"/>
    <property type="project" value="GO_Central"/>
</dbReference>
<sequence length="375" mass="41993">MFATIVIHECQVMMDTQLLLMAGVGQFERDDTGENELAEEIWTDLIDEMTLGLCFDIHRSVKLGLMIMDDITEEAQQEYDIVDEPGLDVFGQPPLKKHLECLCPSCNRNLAANRFAPHLEKCMGMGRNSSRLASKRIAIANTTKIDSDDDDDRDLDWTMALKGPKRSRKEKLSTNSPRRSKSKLKNDVGDIPSVSSNMENSMATFKALGNSVPVFETLSLEERKNILMTTCGVISEHTKKMCTKSLRCPQHTDEMRQGVRRYLLGLETEERLRHKGDGVLETEEIDIDTYEDGDSQALRERLNRIQQWDAISNPSPAESTSTTNSNEGQGNKKRKKGGKLTHRKRTKGRPHSAQSQTSTGSTAAAAAALQYEVID</sequence>
<dbReference type="InParanoid" id="A0A7M7HJ15"/>
<evidence type="ECO:0000256" key="9">
    <source>
        <dbReference type="ARBA" id="ARBA00023242"/>
    </source>
</evidence>
<evidence type="ECO:0000313" key="13">
    <source>
        <dbReference type="EnsemblMetazoa" id="XP_011663843"/>
    </source>
</evidence>
<dbReference type="GO" id="GO:0006325">
    <property type="term" value="P:chromatin organization"/>
    <property type="evidence" value="ECO:0007669"/>
    <property type="project" value="UniProtKB-KW"/>
</dbReference>
<dbReference type="FunCoup" id="A0A7M7HJ15">
    <property type="interactions" value="1205"/>
</dbReference>
<keyword evidence="2 10" id="KW-0479">Metal-binding</keyword>
<dbReference type="EnsemblMetazoa" id="XM_011665541">
    <property type="protein sequence ID" value="XP_011663843"/>
    <property type="gene ID" value="LOC100891481"/>
</dbReference>
<proteinExistence type="inferred from homology"/>
<dbReference type="GO" id="GO:0000124">
    <property type="term" value="C:SAGA complex"/>
    <property type="evidence" value="ECO:0000318"/>
    <property type="project" value="GO_Central"/>
</dbReference>
<dbReference type="AlphaFoldDB" id="A0A7M7HJ15"/>
<evidence type="ECO:0000256" key="6">
    <source>
        <dbReference type="ARBA" id="ARBA00023015"/>
    </source>
</evidence>
<dbReference type="Proteomes" id="UP000007110">
    <property type="component" value="Unassembled WGS sequence"/>
</dbReference>
<organism evidence="13 14">
    <name type="scientific">Strongylocentrotus purpuratus</name>
    <name type="common">Purple sea urchin</name>
    <dbReference type="NCBI Taxonomy" id="7668"/>
    <lineage>
        <taxon>Eukaryota</taxon>
        <taxon>Metazoa</taxon>
        <taxon>Echinodermata</taxon>
        <taxon>Eleutherozoa</taxon>
        <taxon>Echinozoa</taxon>
        <taxon>Echinoidea</taxon>
        <taxon>Euechinoidea</taxon>
        <taxon>Echinacea</taxon>
        <taxon>Camarodonta</taxon>
        <taxon>Echinidea</taxon>
        <taxon>Strongylocentrotidae</taxon>
        <taxon>Strongylocentrotus</taxon>
    </lineage>
</organism>
<accession>A0A7M7HJ15</accession>
<comment type="domain">
    <text evidence="10">The long N-terminal helix forms part of the 'assembly lobe' of the SAGA deubiquitination module.</text>
</comment>
<dbReference type="GeneID" id="100891481"/>
<feature type="domain" description="SCA7" evidence="12">
    <location>
        <begin position="218"/>
        <end position="285"/>
    </location>
</feature>
<dbReference type="Gene3D" id="3.30.160.60">
    <property type="entry name" value="Classic Zinc Finger"/>
    <property type="match status" value="1"/>
</dbReference>
<feature type="zinc finger region" description="SGF11-type" evidence="10">
    <location>
        <begin position="101"/>
        <end position="122"/>
    </location>
</feature>
<dbReference type="InterPro" id="IPR051078">
    <property type="entry name" value="SGF11"/>
</dbReference>
<dbReference type="GO" id="GO:0003713">
    <property type="term" value="F:transcription coactivator activity"/>
    <property type="evidence" value="ECO:0000318"/>
    <property type="project" value="GO_Central"/>
</dbReference>
<dbReference type="KEGG" id="spu:100891481"/>
<evidence type="ECO:0000256" key="11">
    <source>
        <dbReference type="SAM" id="MobiDB-lite"/>
    </source>
</evidence>
<name>A0A7M7HJ15_STRPU</name>
<evidence type="ECO:0000256" key="2">
    <source>
        <dbReference type="ARBA" id="ARBA00022723"/>
    </source>
</evidence>
<feature type="compositionally biased region" description="Basic residues" evidence="11">
    <location>
        <begin position="331"/>
        <end position="350"/>
    </location>
</feature>
<keyword evidence="6 10" id="KW-0805">Transcription regulation</keyword>
<dbReference type="PANTHER" id="PTHR46367">
    <property type="entry name" value="ATAXIN-7-LIKE PROTEIN 3"/>
    <property type="match status" value="1"/>
</dbReference>
<dbReference type="FunFam" id="3.30.160.60:FF:000118">
    <property type="entry name" value="Ataxin-7-like protein 3"/>
    <property type="match status" value="1"/>
</dbReference>
<keyword evidence="5 10" id="KW-0156">Chromatin regulator</keyword>
<reference evidence="14" key="1">
    <citation type="submission" date="2015-02" db="EMBL/GenBank/DDBJ databases">
        <title>Genome sequencing for Strongylocentrotus purpuratus.</title>
        <authorList>
            <person name="Murali S."/>
            <person name="Liu Y."/>
            <person name="Vee V."/>
            <person name="English A."/>
            <person name="Wang M."/>
            <person name="Skinner E."/>
            <person name="Han Y."/>
            <person name="Muzny D.M."/>
            <person name="Worley K.C."/>
            <person name="Gibbs R.A."/>
        </authorList>
    </citation>
    <scope>NUCLEOTIDE SEQUENCE</scope>
</reference>
<evidence type="ECO:0000259" key="12">
    <source>
        <dbReference type="PROSITE" id="PS51505"/>
    </source>
</evidence>
<evidence type="ECO:0000256" key="3">
    <source>
        <dbReference type="ARBA" id="ARBA00022771"/>
    </source>
</evidence>
<dbReference type="OMA" id="LCTRSMR"/>
<evidence type="ECO:0000256" key="5">
    <source>
        <dbReference type="ARBA" id="ARBA00022853"/>
    </source>
</evidence>
<reference evidence="13" key="2">
    <citation type="submission" date="2021-01" db="UniProtKB">
        <authorList>
            <consortium name="EnsemblMetazoa"/>
        </authorList>
    </citation>
    <scope>IDENTIFICATION</scope>
</reference>
<dbReference type="InterPro" id="IPR013246">
    <property type="entry name" value="SAGA_su_Sgf11"/>
</dbReference>
<protein>
    <recommendedName>
        <fullName evidence="10">SAGA-associated factor 11 homolog</fullName>
    </recommendedName>
</protein>
<dbReference type="GO" id="GO:0008270">
    <property type="term" value="F:zinc ion binding"/>
    <property type="evidence" value="ECO:0007669"/>
    <property type="project" value="UniProtKB-UniRule"/>
</dbReference>
<dbReference type="RefSeq" id="XP_011663843.1">
    <property type="nucleotide sequence ID" value="XM_011665541.2"/>
</dbReference>
<comment type="domain">
    <text evidence="10">The C-terminal SGF11-type zinc-finger domain forms part of the 'catalytic lobe' of the SAGA deubiquitination module.</text>
</comment>
<feature type="region of interest" description="Disordered" evidence="11">
    <location>
        <begin position="159"/>
        <end position="195"/>
    </location>
</feature>
<evidence type="ECO:0000256" key="4">
    <source>
        <dbReference type="ARBA" id="ARBA00022833"/>
    </source>
</evidence>
<comment type="subcellular location">
    <subcellularLocation>
        <location evidence="1 10">Nucleus</location>
    </subcellularLocation>
</comment>
<keyword evidence="14" id="KW-1185">Reference proteome</keyword>
<dbReference type="PROSITE" id="PS51505">
    <property type="entry name" value="SCA7"/>
    <property type="match status" value="1"/>
</dbReference>